<evidence type="ECO:0000313" key="2">
    <source>
        <dbReference type="Proteomes" id="UP000287651"/>
    </source>
</evidence>
<evidence type="ECO:0000313" key="1">
    <source>
        <dbReference type="EMBL" id="RRT80805.1"/>
    </source>
</evidence>
<dbReference type="AlphaFoldDB" id="A0A427AX72"/>
<accession>A0A427AX72</accession>
<proteinExistence type="predicted"/>
<sequence length="137" mass="14360">MAAAKRSAGWCRRGCGATNVDDDAHVGRRLEVGAAEKPGRAPIRCVGGTEIAAVTASACGRCDRCVGGTEIAAVAESACGRCASAVMQMGFGTKDRRYITANSNEPGVTLRFRYGNGFGRKRTLPDPFFPLSRGSCL</sequence>
<gene>
    <name evidence="1" type="ORF">B296_00006896</name>
</gene>
<reference evidence="1 2" key="1">
    <citation type="journal article" date="2014" name="Agronomy (Basel)">
        <title>A Draft Genome Sequence for Ensete ventricosum, the Drought-Tolerant Tree Against Hunger.</title>
        <authorList>
            <person name="Harrison J."/>
            <person name="Moore K.A."/>
            <person name="Paszkiewicz K."/>
            <person name="Jones T."/>
            <person name="Grant M."/>
            <person name="Ambacheew D."/>
            <person name="Muzemil S."/>
            <person name="Studholme D.J."/>
        </authorList>
    </citation>
    <scope>NUCLEOTIDE SEQUENCE [LARGE SCALE GENOMIC DNA]</scope>
</reference>
<comment type="caution">
    <text evidence="1">The sequence shown here is derived from an EMBL/GenBank/DDBJ whole genome shotgun (WGS) entry which is preliminary data.</text>
</comment>
<dbReference type="EMBL" id="AMZH03001057">
    <property type="protein sequence ID" value="RRT80805.1"/>
    <property type="molecule type" value="Genomic_DNA"/>
</dbReference>
<organism evidence="1 2">
    <name type="scientific">Ensete ventricosum</name>
    <name type="common">Abyssinian banana</name>
    <name type="synonym">Musa ensete</name>
    <dbReference type="NCBI Taxonomy" id="4639"/>
    <lineage>
        <taxon>Eukaryota</taxon>
        <taxon>Viridiplantae</taxon>
        <taxon>Streptophyta</taxon>
        <taxon>Embryophyta</taxon>
        <taxon>Tracheophyta</taxon>
        <taxon>Spermatophyta</taxon>
        <taxon>Magnoliopsida</taxon>
        <taxon>Liliopsida</taxon>
        <taxon>Zingiberales</taxon>
        <taxon>Musaceae</taxon>
        <taxon>Ensete</taxon>
    </lineage>
</organism>
<protein>
    <submittedName>
        <fullName evidence="1">Uncharacterized protein</fullName>
    </submittedName>
</protein>
<name>A0A427AX72_ENSVE</name>
<dbReference type="Proteomes" id="UP000287651">
    <property type="component" value="Unassembled WGS sequence"/>
</dbReference>